<dbReference type="InterPro" id="IPR015991">
    <property type="entry name" value="TatD/YcfH-like"/>
</dbReference>
<dbReference type="Gene3D" id="3.20.20.140">
    <property type="entry name" value="Metal-dependent hydrolases"/>
    <property type="match status" value="1"/>
</dbReference>
<dbReference type="AlphaFoldDB" id="A0A5Q0QCT1"/>
<feature type="binding site" evidence="4">
    <location>
        <position position="213"/>
    </location>
    <ligand>
        <name>a divalent metal cation</name>
        <dbReference type="ChEBI" id="CHEBI:60240"/>
        <label>1</label>
    </ligand>
</feature>
<dbReference type="NCBIfam" id="TIGR00010">
    <property type="entry name" value="YchF/TatD family DNA exonuclease"/>
    <property type="match status" value="1"/>
</dbReference>
<feature type="binding site" evidence="4">
    <location>
        <position position="18"/>
    </location>
    <ligand>
        <name>a divalent metal cation</name>
        <dbReference type="ChEBI" id="CHEBI:60240"/>
        <label>1</label>
    </ligand>
</feature>
<evidence type="ECO:0000256" key="2">
    <source>
        <dbReference type="ARBA" id="ARBA00022723"/>
    </source>
</evidence>
<dbReference type="FunFam" id="3.20.20.140:FF:000005">
    <property type="entry name" value="TatD family hydrolase"/>
    <property type="match status" value="1"/>
</dbReference>
<dbReference type="RefSeq" id="WP_153509818.1">
    <property type="nucleotide sequence ID" value="NZ_CP045652.1"/>
</dbReference>
<dbReference type="GO" id="GO:0004527">
    <property type="term" value="F:exonuclease activity"/>
    <property type="evidence" value="ECO:0007669"/>
    <property type="project" value="UniProtKB-KW"/>
</dbReference>
<dbReference type="PANTHER" id="PTHR46124">
    <property type="entry name" value="D-AMINOACYL-TRNA DEACYLASE"/>
    <property type="match status" value="1"/>
</dbReference>
<accession>A0A5Q0QCT1</accession>
<keyword evidence="5" id="KW-0269">Exonuclease</keyword>
<reference evidence="5 6" key="1">
    <citation type="submission" date="2019-10" db="EMBL/GenBank/DDBJ databases">
        <authorList>
            <person name="Dong K."/>
        </authorList>
    </citation>
    <scope>NUCLEOTIDE SEQUENCE [LARGE SCALE GENOMIC DNA]</scope>
    <source>
        <strain evidence="6">dk4302</strain>
    </source>
</reference>
<evidence type="ECO:0000313" key="6">
    <source>
        <dbReference type="Proteomes" id="UP000326921"/>
    </source>
</evidence>
<feature type="binding site" evidence="4">
    <location>
        <position position="164"/>
    </location>
    <ligand>
        <name>a divalent metal cation</name>
        <dbReference type="ChEBI" id="CHEBI:60240"/>
        <label>2</label>
    </ligand>
</feature>
<dbReference type="EMBL" id="CP045652">
    <property type="protein sequence ID" value="QGA25498.1"/>
    <property type="molecule type" value="Genomic_DNA"/>
</dbReference>
<dbReference type="PANTHER" id="PTHR46124:SF4">
    <property type="entry name" value="HYDROLASE TATD"/>
    <property type="match status" value="1"/>
</dbReference>
<evidence type="ECO:0000256" key="3">
    <source>
        <dbReference type="ARBA" id="ARBA00022801"/>
    </source>
</evidence>
<evidence type="ECO:0000313" key="5">
    <source>
        <dbReference type="EMBL" id="QGA25498.1"/>
    </source>
</evidence>
<organism evidence="5 6">
    <name type="scientific">Sphingobacterium zhuxiongii</name>
    <dbReference type="NCBI Taxonomy" id="2662364"/>
    <lineage>
        <taxon>Bacteria</taxon>
        <taxon>Pseudomonadati</taxon>
        <taxon>Bacteroidota</taxon>
        <taxon>Sphingobacteriia</taxon>
        <taxon>Sphingobacteriales</taxon>
        <taxon>Sphingobacteriaceae</taxon>
        <taxon>Sphingobacterium</taxon>
    </lineage>
</organism>
<dbReference type="PROSITE" id="PS01090">
    <property type="entry name" value="TATD_2"/>
    <property type="match status" value="1"/>
</dbReference>
<dbReference type="SUPFAM" id="SSF51556">
    <property type="entry name" value="Metallo-dependent hydrolases"/>
    <property type="match status" value="1"/>
</dbReference>
<evidence type="ECO:0000256" key="4">
    <source>
        <dbReference type="PIRSR" id="PIRSR005902-1"/>
    </source>
</evidence>
<dbReference type="Proteomes" id="UP000326921">
    <property type="component" value="Chromosome"/>
</dbReference>
<comment type="similarity">
    <text evidence="1">Belongs to the metallo-dependent hydrolases superfamily. TatD-type hydrolase family.</text>
</comment>
<dbReference type="GO" id="GO:0005829">
    <property type="term" value="C:cytosol"/>
    <property type="evidence" value="ECO:0007669"/>
    <property type="project" value="TreeGrafter"/>
</dbReference>
<feature type="binding site" evidence="4">
    <location>
        <position position="139"/>
    </location>
    <ligand>
        <name>a divalent metal cation</name>
        <dbReference type="ChEBI" id="CHEBI:60240"/>
        <label>2</label>
    </ligand>
</feature>
<keyword evidence="3" id="KW-0378">Hydrolase</keyword>
<proteinExistence type="inferred from homology"/>
<dbReference type="GO" id="GO:0004536">
    <property type="term" value="F:DNA nuclease activity"/>
    <property type="evidence" value="ECO:0007669"/>
    <property type="project" value="InterPro"/>
</dbReference>
<dbReference type="KEGG" id="sphe:GFH32_03815"/>
<dbReference type="PIRSF" id="PIRSF005902">
    <property type="entry name" value="DNase_TatD"/>
    <property type="match status" value="1"/>
</dbReference>
<feature type="binding site" evidence="4">
    <location>
        <position position="16"/>
    </location>
    <ligand>
        <name>a divalent metal cation</name>
        <dbReference type="ChEBI" id="CHEBI:60240"/>
        <label>1</label>
    </ligand>
</feature>
<keyword evidence="5" id="KW-0540">Nuclease</keyword>
<keyword evidence="2 4" id="KW-0479">Metal-binding</keyword>
<dbReference type="CDD" id="cd01310">
    <property type="entry name" value="TatD_DNAse"/>
    <property type="match status" value="1"/>
</dbReference>
<dbReference type="InterPro" id="IPR032466">
    <property type="entry name" value="Metal_Hydrolase"/>
</dbReference>
<keyword evidence="6" id="KW-1185">Reference proteome</keyword>
<dbReference type="InterPro" id="IPR001130">
    <property type="entry name" value="TatD-like"/>
</dbReference>
<gene>
    <name evidence="5" type="ORF">GFH32_03815</name>
</gene>
<feature type="binding site" evidence="4">
    <location>
        <position position="103"/>
    </location>
    <ligand>
        <name>a divalent metal cation</name>
        <dbReference type="ChEBI" id="CHEBI:60240"/>
        <label>1</label>
    </ligand>
</feature>
<dbReference type="GO" id="GO:0046872">
    <property type="term" value="F:metal ion binding"/>
    <property type="evidence" value="ECO:0007669"/>
    <property type="project" value="UniProtKB-KW"/>
</dbReference>
<dbReference type="InterPro" id="IPR018228">
    <property type="entry name" value="DNase_TatD-rel_CS"/>
</dbReference>
<dbReference type="Pfam" id="PF01026">
    <property type="entry name" value="TatD_DNase"/>
    <property type="match status" value="1"/>
</dbReference>
<name>A0A5Q0QCT1_9SPHI</name>
<protein>
    <submittedName>
        <fullName evidence="5">YchF/TatD family DNA exonuclease</fullName>
    </submittedName>
</protein>
<evidence type="ECO:0000256" key="1">
    <source>
        <dbReference type="ARBA" id="ARBA00009275"/>
    </source>
</evidence>
<sequence>MEGNNNEQQLILTDTHTHIYYHQGTALLAEQMERCFQNGVTRLFLPNVDVESIPQVKNTCLEYPANCFAMLGLHPCSVKENYRDELATIRAAIAETKIYAIGEIGIDLYWDKTTLHIQQDAFAQQIEWAKEMGLPISIHCREAFDEVFEVLDQHQNGRLFGVFHCFTGNEAQAQRAINLGFKLGIGGVVTFKKAGLDVVLQNIPLQHVILETDAPYLAPVPYRGKENESSYLLHVAQKVADVYERPLAEIASITTQNSKELFSI</sequence>